<sequence>MAGIIYLLKRYIGFLTLLLLLACSHKPPITVHDKLSVPADWQQRSELTQASLTTEQARLNNSYQLKHLPWLSQLIGAESANFVLTGVNQQQDLSNRLAAIQQAEFAIDIQDASFFPSLNASFGLAAKNDGVKQYDLGLSSGLPLDIWGKLSEQSRQSVIDWQSKVIAYRQQHFAQVVKLLKTLFSLQQNQQILALGQLRKKNLAKQLSSIELRYQAGLTNLLDVYNARTSLQAISSQVLQTEKRVKQLQRELPLLFGLPAHHPIHALLPTNGPQALPELLLEQPPELPQVLPAELLSQRADIHLAWLTILKQQAAVAIAYKERFPSFSLTANVNESSDDLGKLIALGDVSWQLKLNLFAPLFDAGKRKAKVEQARLEFIKAQNNYGRVTYHAFVEVHNALAQRLLTQQEIALNEQSYLNAEKSALLAKRQYQQGLINYRAMLANQRSLFSAKLNRLALHYRALNDYLDLLAALGGGWFSATENVDSPRQFLSTATQAQLRPNIK</sequence>
<reference evidence="2 3" key="1">
    <citation type="submission" date="2018-01" db="EMBL/GenBank/DDBJ databases">
        <title>Genome sequence of a Cantenovulum-like bacteria.</title>
        <authorList>
            <person name="Tan W.R."/>
            <person name="Lau N.-S."/>
            <person name="Go F."/>
            <person name="Amirul A.-A.A."/>
        </authorList>
    </citation>
    <scope>NUCLEOTIDE SEQUENCE [LARGE SCALE GENOMIC DNA]</scope>
    <source>
        <strain evidence="2 3">CCB-QB4</strain>
    </source>
</reference>
<dbReference type="Gene3D" id="1.20.1600.10">
    <property type="entry name" value="Outer membrane efflux proteins (OEP)"/>
    <property type="match status" value="1"/>
</dbReference>
<dbReference type="OrthoDB" id="9770517at2"/>
<evidence type="ECO:0008006" key="4">
    <source>
        <dbReference type="Google" id="ProtNLM"/>
    </source>
</evidence>
<dbReference type="InterPro" id="IPR010131">
    <property type="entry name" value="MdtP/NodT-like"/>
</dbReference>
<gene>
    <name evidence="2" type="ORF">C2869_09475</name>
</gene>
<dbReference type="PANTHER" id="PTHR30203">
    <property type="entry name" value="OUTER MEMBRANE CATION EFFLUX PROTEIN"/>
    <property type="match status" value="1"/>
</dbReference>
<dbReference type="SUPFAM" id="SSF56954">
    <property type="entry name" value="Outer membrane efflux proteins (OEP)"/>
    <property type="match status" value="1"/>
</dbReference>
<comment type="similarity">
    <text evidence="1">Belongs to the outer membrane factor (OMF) (TC 1.B.17) family.</text>
</comment>
<dbReference type="Gene3D" id="2.20.200.10">
    <property type="entry name" value="Outer membrane efflux proteins (OEP)"/>
    <property type="match status" value="1"/>
</dbReference>
<dbReference type="PANTHER" id="PTHR30203:SF23">
    <property type="entry name" value="OUTER MEMBRANE EFFLUX PROTEIN"/>
    <property type="match status" value="1"/>
</dbReference>
<evidence type="ECO:0000313" key="3">
    <source>
        <dbReference type="Proteomes" id="UP000244441"/>
    </source>
</evidence>
<organism evidence="2 3">
    <name type="scientific">Saccharobesus litoralis</name>
    <dbReference type="NCBI Taxonomy" id="2172099"/>
    <lineage>
        <taxon>Bacteria</taxon>
        <taxon>Pseudomonadati</taxon>
        <taxon>Pseudomonadota</taxon>
        <taxon>Gammaproteobacteria</taxon>
        <taxon>Alteromonadales</taxon>
        <taxon>Alteromonadaceae</taxon>
        <taxon>Saccharobesus</taxon>
    </lineage>
</organism>
<evidence type="ECO:0000256" key="1">
    <source>
        <dbReference type="ARBA" id="ARBA00007613"/>
    </source>
</evidence>
<name>A0A2S0VR04_9ALTE</name>
<evidence type="ECO:0000313" key="2">
    <source>
        <dbReference type="EMBL" id="AWB66647.1"/>
    </source>
</evidence>
<dbReference type="Proteomes" id="UP000244441">
    <property type="component" value="Chromosome"/>
</dbReference>
<accession>A0A2S0VR04</accession>
<dbReference type="RefSeq" id="WP_108602707.1">
    <property type="nucleotide sequence ID" value="NZ_CP026604.1"/>
</dbReference>
<dbReference type="EMBL" id="CP026604">
    <property type="protein sequence ID" value="AWB66647.1"/>
    <property type="molecule type" value="Genomic_DNA"/>
</dbReference>
<keyword evidence="3" id="KW-1185">Reference proteome</keyword>
<protein>
    <recommendedName>
        <fullName evidence="4">Efflux transporter, outer membrane factor (OMF) lipoprotein, NodT family</fullName>
    </recommendedName>
</protein>
<dbReference type="KEGG" id="cate:C2869_09475"/>
<dbReference type="AlphaFoldDB" id="A0A2S0VR04"/>
<proteinExistence type="inferred from homology"/>
<dbReference type="GO" id="GO:0015562">
    <property type="term" value="F:efflux transmembrane transporter activity"/>
    <property type="evidence" value="ECO:0007669"/>
    <property type="project" value="InterPro"/>
</dbReference>
<dbReference type="InterPro" id="IPR003423">
    <property type="entry name" value="OMP_efflux"/>
</dbReference>
<dbReference type="Pfam" id="PF02321">
    <property type="entry name" value="OEP"/>
    <property type="match status" value="2"/>
</dbReference>